<keyword evidence="4 9" id="KW-0132">Cell division</keyword>
<dbReference type="EMBL" id="AP022853">
    <property type="protein sequence ID" value="BCB25466.1"/>
    <property type="molecule type" value="Genomic_DNA"/>
</dbReference>
<evidence type="ECO:0000256" key="1">
    <source>
        <dbReference type="ARBA" id="ARBA00004370"/>
    </source>
</evidence>
<comment type="subunit">
    <text evidence="9">Part of a complex composed of FtsB, FtsL and FtsQ.</text>
</comment>
<reference evidence="12" key="1">
    <citation type="submission" date="2020-03" db="EMBL/GenBank/DDBJ databases">
        <title>Complete genome sequence of sulfur-oxidizing bacterium skT11.</title>
        <authorList>
            <person name="Kanda M."/>
            <person name="Kojima H."/>
            <person name="Fukui M."/>
        </authorList>
    </citation>
    <scope>NUCLEOTIDE SEQUENCE [LARGE SCALE GENOMIC DNA]</scope>
    <source>
        <strain evidence="12">skT11</strain>
    </source>
</reference>
<proteinExistence type="inferred from homology"/>
<comment type="subcellular location">
    <subcellularLocation>
        <location evidence="9">Cell inner membrane</location>
        <topology evidence="9">Single-pass type II membrane protein</topology>
    </subcellularLocation>
    <subcellularLocation>
        <location evidence="1">Membrane</location>
    </subcellularLocation>
    <text evidence="9">Localizes to the division septum.</text>
</comment>
<dbReference type="KEGG" id="slac:SKTS_03520"/>
<evidence type="ECO:0000313" key="11">
    <source>
        <dbReference type="EMBL" id="BCB25466.1"/>
    </source>
</evidence>
<keyword evidence="5 9" id="KW-0812">Transmembrane</keyword>
<dbReference type="PANTHER" id="PTHR35851">
    <property type="entry name" value="CELL DIVISION PROTEIN FTSQ"/>
    <property type="match status" value="1"/>
</dbReference>
<evidence type="ECO:0000256" key="7">
    <source>
        <dbReference type="ARBA" id="ARBA00023136"/>
    </source>
</evidence>
<feature type="domain" description="POTRA" evidence="10">
    <location>
        <begin position="37"/>
        <end position="106"/>
    </location>
</feature>
<evidence type="ECO:0000259" key="10">
    <source>
        <dbReference type="PROSITE" id="PS51779"/>
    </source>
</evidence>
<dbReference type="GO" id="GO:0032153">
    <property type="term" value="C:cell division site"/>
    <property type="evidence" value="ECO:0007669"/>
    <property type="project" value="UniProtKB-UniRule"/>
</dbReference>
<name>A0A6F8V8Y4_9PROT</name>
<dbReference type="RefSeq" id="WP_173059460.1">
    <property type="nucleotide sequence ID" value="NZ_AP022853.1"/>
</dbReference>
<dbReference type="InterPro" id="IPR045335">
    <property type="entry name" value="FtsQ_C_sf"/>
</dbReference>
<dbReference type="InterPro" id="IPR005548">
    <property type="entry name" value="Cell_div_FtsQ/DivIB_C"/>
</dbReference>
<evidence type="ECO:0000256" key="4">
    <source>
        <dbReference type="ARBA" id="ARBA00022618"/>
    </source>
</evidence>
<keyword evidence="3 9" id="KW-0997">Cell inner membrane</keyword>
<evidence type="ECO:0000256" key="5">
    <source>
        <dbReference type="ARBA" id="ARBA00022692"/>
    </source>
</evidence>
<evidence type="ECO:0000256" key="3">
    <source>
        <dbReference type="ARBA" id="ARBA00022519"/>
    </source>
</evidence>
<protein>
    <recommendedName>
        <fullName evidence="9">Cell division protein FtsQ</fullName>
    </recommendedName>
</protein>
<dbReference type="GO" id="GO:0005886">
    <property type="term" value="C:plasma membrane"/>
    <property type="evidence" value="ECO:0007669"/>
    <property type="project" value="UniProtKB-SubCell"/>
</dbReference>
<comment type="similarity">
    <text evidence="9">Belongs to the FtsQ/DivIB family. FtsQ subfamily.</text>
</comment>
<dbReference type="PANTHER" id="PTHR35851:SF1">
    <property type="entry name" value="CELL DIVISION PROTEIN FTSQ"/>
    <property type="match status" value="1"/>
</dbReference>
<evidence type="ECO:0000256" key="8">
    <source>
        <dbReference type="ARBA" id="ARBA00023306"/>
    </source>
</evidence>
<keyword evidence="12" id="KW-1185">Reference proteome</keyword>
<keyword evidence="2 9" id="KW-1003">Cell membrane</keyword>
<evidence type="ECO:0000313" key="12">
    <source>
        <dbReference type="Proteomes" id="UP000502260"/>
    </source>
</evidence>
<dbReference type="AlphaFoldDB" id="A0A6F8V8Y4"/>
<dbReference type="Pfam" id="PF03799">
    <property type="entry name" value="FtsQ_DivIB_C"/>
    <property type="match status" value="1"/>
</dbReference>
<sequence length="241" mass="27516">MWDRPALMLWLANLLYAIAAILLLYAVLFLVVHLPVFPLREVKVNGELKHVTREQVQFIVTRALKGNFFTLDLNKTRRTFEKLPWVRNVNVRRRWPDRLEVTLEEHEVLARWGNAALVNTHGELFEAASDQVLPVFNGPADGVVEVTSQYQLFKQQLEPIKRQPVLVSLSPRRAWQLKLDDGLVVELGREKVEARLDKFVRVYDRTLGRLNQTVNYVDLRYPNGFAVRLGGGAAAAKPAGA</sequence>
<dbReference type="Pfam" id="PF08478">
    <property type="entry name" value="POTRA_1"/>
    <property type="match status" value="1"/>
</dbReference>
<evidence type="ECO:0000256" key="2">
    <source>
        <dbReference type="ARBA" id="ARBA00022475"/>
    </source>
</evidence>
<dbReference type="PROSITE" id="PS51779">
    <property type="entry name" value="POTRA"/>
    <property type="match status" value="1"/>
</dbReference>
<dbReference type="Gene3D" id="3.40.50.11690">
    <property type="entry name" value="Cell division protein FtsQ/DivIB"/>
    <property type="match status" value="1"/>
</dbReference>
<organism evidence="11 12">
    <name type="scientific">Sulfurimicrobium lacus</name>
    <dbReference type="NCBI Taxonomy" id="2715678"/>
    <lineage>
        <taxon>Bacteria</taxon>
        <taxon>Pseudomonadati</taxon>
        <taxon>Pseudomonadota</taxon>
        <taxon>Betaproteobacteria</taxon>
        <taxon>Nitrosomonadales</taxon>
        <taxon>Sulfuricellaceae</taxon>
        <taxon>Sulfurimicrobium</taxon>
    </lineage>
</organism>
<evidence type="ECO:0000256" key="9">
    <source>
        <dbReference type="HAMAP-Rule" id="MF_00911"/>
    </source>
</evidence>
<gene>
    <name evidence="9 11" type="primary">ftsQ</name>
    <name evidence="11" type="ORF">SKTS_03520</name>
</gene>
<keyword evidence="8 9" id="KW-0131">Cell cycle</keyword>
<dbReference type="HAMAP" id="MF_00911">
    <property type="entry name" value="FtsQ_subfam"/>
    <property type="match status" value="1"/>
</dbReference>
<dbReference type="Proteomes" id="UP000502260">
    <property type="component" value="Chromosome"/>
</dbReference>
<dbReference type="InterPro" id="IPR026579">
    <property type="entry name" value="FtsQ"/>
</dbReference>
<comment type="function">
    <text evidence="9">Essential cell division protein. May link together the upstream cell division proteins, which are predominantly cytoplasmic, with the downstream cell division proteins, which are predominantly periplasmic. May control correct divisome assembly.</text>
</comment>
<accession>A0A6F8V8Y4</accession>
<dbReference type="GO" id="GO:0090529">
    <property type="term" value="P:cell septum assembly"/>
    <property type="evidence" value="ECO:0007669"/>
    <property type="project" value="InterPro"/>
</dbReference>
<dbReference type="InterPro" id="IPR013685">
    <property type="entry name" value="POTRA_FtsQ_type"/>
</dbReference>
<evidence type="ECO:0000256" key="6">
    <source>
        <dbReference type="ARBA" id="ARBA00022989"/>
    </source>
</evidence>
<keyword evidence="6 9" id="KW-1133">Transmembrane helix</keyword>
<dbReference type="Gene3D" id="3.10.20.310">
    <property type="entry name" value="membrane protein fhac"/>
    <property type="match status" value="1"/>
</dbReference>
<feature type="transmembrane region" description="Helical" evidence="9">
    <location>
        <begin position="6"/>
        <end position="32"/>
    </location>
</feature>
<dbReference type="GO" id="GO:0043093">
    <property type="term" value="P:FtsZ-dependent cytokinesis"/>
    <property type="evidence" value="ECO:0007669"/>
    <property type="project" value="UniProtKB-UniRule"/>
</dbReference>
<dbReference type="InterPro" id="IPR034746">
    <property type="entry name" value="POTRA"/>
</dbReference>
<keyword evidence="7 9" id="KW-0472">Membrane</keyword>